<dbReference type="EMBL" id="JAPCWZ010000005">
    <property type="protein sequence ID" value="KAK8863319.1"/>
    <property type="molecule type" value="Genomic_DNA"/>
</dbReference>
<evidence type="ECO:0000313" key="3">
    <source>
        <dbReference type="Proteomes" id="UP001390339"/>
    </source>
</evidence>
<feature type="region of interest" description="Disordered" evidence="1">
    <location>
        <begin position="134"/>
        <end position="153"/>
    </location>
</feature>
<gene>
    <name evidence="2" type="ORF">PGQ11_009554</name>
</gene>
<dbReference type="Proteomes" id="UP001390339">
    <property type="component" value="Unassembled WGS sequence"/>
</dbReference>
<feature type="region of interest" description="Disordered" evidence="1">
    <location>
        <begin position="1"/>
        <end position="38"/>
    </location>
</feature>
<comment type="caution">
    <text evidence="2">The sequence shown here is derived from an EMBL/GenBank/DDBJ whole genome shotgun (WGS) entry which is preliminary data.</text>
</comment>
<reference evidence="2 3" key="1">
    <citation type="journal article" date="2024" name="IMA Fungus">
        <title>Apiospora arundinis, a panoply of carbohydrate-active enzymes and secondary metabolites.</title>
        <authorList>
            <person name="Sorensen T."/>
            <person name="Petersen C."/>
            <person name="Muurmann A.T."/>
            <person name="Christiansen J.V."/>
            <person name="Brundto M.L."/>
            <person name="Overgaard C.K."/>
            <person name="Boysen A.T."/>
            <person name="Wollenberg R.D."/>
            <person name="Larsen T.O."/>
            <person name="Sorensen J.L."/>
            <person name="Nielsen K.L."/>
            <person name="Sondergaard T.E."/>
        </authorList>
    </citation>
    <scope>NUCLEOTIDE SEQUENCE [LARGE SCALE GENOMIC DNA]</scope>
    <source>
        <strain evidence="2 3">AAU 773</strain>
    </source>
</reference>
<proteinExistence type="predicted"/>
<name>A0ABR2IJ62_9PEZI</name>
<evidence type="ECO:0000256" key="1">
    <source>
        <dbReference type="SAM" id="MobiDB-lite"/>
    </source>
</evidence>
<feature type="compositionally biased region" description="Low complexity" evidence="1">
    <location>
        <begin position="18"/>
        <end position="27"/>
    </location>
</feature>
<accession>A0ABR2IJ62</accession>
<evidence type="ECO:0000313" key="2">
    <source>
        <dbReference type="EMBL" id="KAK8863319.1"/>
    </source>
</evidence>
<protein>
    <submittedName>
        <fullName evidence="2">Uncharacterized protein</fullName>
    </submittedName>
</protein>
<keyword evidence="3" id="KW-1185">Reference proteome</keyword>
<organism evidence="2 3">
    <name type="scientific">Apiospora arundinis</name>
    <dbReference type="NCBI Taxonomy" id="335852"/>
    <lineage>
        <taxon>Eukaryota</taxon>
        <taxon>Fungi</taxon>
        <taxon>Dikarya</taxon>
        <taxon>Ascomycota</taxon>
        <taxon>Pezizomycotina</taxon>
        <taxon>Sordariomycetes</taxon>
        <taxon>Xylariomycetidae</taxon>
        <taxon>Amphisphaeriales</taxon>
        <taxon>Apiosporaceae</taxon>
        <taxon>Apiospora</taxon>
    </lineage>
</organism>
<sequence>MAFGRAYPSAPYHHHHQASAAGSSQSAQEDHSKYHSTQRGTMSIFEDVLEHDIVDKDAIEFLMGNNQPKHYLATAEFNALQELKHYDSPGLKGSAPSSGGDNILLDMQLDKEDLREMRSKFKAVNTELFELLHTPPASSSHQRQHEGDADSATTADEYAERRDFLCQKRIVLYFMVQAGEAWLQYLEDCGGDDPAEAAA</sequence>